<accession>A0A7C2K198</accession>
<protein>
    <submittedName>
        <fullName evidence="1">Uncharacterized protein</fullName>
    </submittedName>
</protein>
<dbReference type="AlphaFoldDB" id="A0A7C2K198"/>
<reference evidence="1" key="1">
    <citation type="journal article" date="2020" name="mSystems">
        <title>Genome- and Community-Level Interaction Insights into Carbon Utilization and Element Cycling Functions of Hydrothermarchaeota in Hydrothermal Sediment.</title>
        <authorList>
            <person name="Zhou Z."/>
            <person name="Liu Y."/>
            <person name="Xu W."/>
            <person name="Pan J."/>
            <person name="Luo Z.H."/>
            <person name="Li M."/>
        </authorList>
    </citation>
    <scope>NUCLEOTIDE SEQUENCE [LARGE SCALE GENOMIC DNA]</scope>
    <source>
        <strain evidence="1">SpSt-339</strain>
    </source>
</reference>
<dbReference type="EMBL" id="DSOK01000464">
    <property type="protein sequence ID" value="HEN17145.1"/>
    <property type="molecule type" value="Genomic_DNA"/>
</dbReference>
<organism evidence="1">
    <name type="scientific">Schlesneria paludicola</name>
    <dbReference type="NCBI Taxonomy" id="360056"/>
    <lineage>
        <taxon>Bacteria</taxon>
        <taxon>Pseudomonadati</taxon>
        <taxon>Planctomycetota</taxon>
        <taxon>Planctomycetia</taxon>
        <taxon>Planctomycetales</taxon>
        <taxon>Planctomycetaceae</taxon>
        <taxon>Schlesneria</taxon>
    </lineage>
</organism>
<comment type="caution">
    <text evidence="1">The sequence shown here is derived from an EMBL/GenBank/DDBJ whole genome shotgun (WGS) entry which is preliminary data.</text>
</comment>
<gene>
    <name evidence="1" type="ORF">ENQ76_16935</name>
</gene>
<sequence length="89" mass="10037">MHTAEAWRSLFENWPEAIPRQGLLITSLNETIPFRDFLISGSIILVERETPDSQGARKVMVAYDAIAAVKLTTPLELSRFQVMGFQAPF</sequence>
<evidence type="ECO:0000313" key="1">
    <source>
        <dbReference type="EMBL" id="HEN17145.1"/>
    </source>
</evidence>
<name>A0A7C2K198_9PLAN</name>
<proteinExistence type="predicted"/>